<evidence type="ECO:0000313" key="3">
    <source>
        <dbReference type="EMBL" id="CAE08277.1"/>
    </source>
</evidence>
<dbReference type="Proteomes" id="UP000001422">
    <property type="component" value="Chromosome"/>
</dbReference>
<protein>
    <submittedName>
        <fullName evidence="3">Possible membrane associated protease</fullName>
    </submittedName>
</protein>
<dbReference type="AlphaFoldDB" id="Q7U5E5"/>
<dbReference type="PANTHER" id="PTHR43592:SF15">
    <property type="entry name" value="CAAX AMINO TERMINAL PROTEASE FAMILY PROTEIN"/>
    <property type="match status" value="1"/>
</dbReference>
<dbReference type="EMBL" id="BX569693">
    <property type="protein sequence ID" value="CAE08277.1"/>
    <property type="molecule type" value="Genomic_DNA"/>
</dbReference>
<reference evidence="3 4" key="1">
    <citation type="journal article" date="2003" name="Nature">
        <title>The genome of a motile marine Synechococcus.</title>
        <authorList>
            <person name="Palenik B."/>
            <person name="Brahamsha B."/>
            <person name="Larimer F."/>
            <person name="Land M."/>
            <person name="Hauser L."/>
            <person name="Chain P."/>
            <person name="Lamerdin J."/>
            <person name="Regala W."/>
            <person name="Allen E.A."/>
            <person name="McCarren J."/>
            <person name="Paulsen I."/>
            <person name="Dufresne A."/>
            <person name="Partensky F."/>
            <person name="Webb E."/>
            <person name="Waterbury J."/>
        </authorList>
    </citation>
    <scope>NUCLEOTIDE SEQUENCE [LARGE SCALE GENOMIC DNA]</scope>
    <source>
        <strain evidence="3 4">WH8102</strain>
    </source>
</reference>
<proteinExistence type="predicted"/>
<keyword evidence="4" id="KW-1185">Reference proteome</keyword>
<keyword evidence="1" id="KW-1133">Transmembrane helix</keyword>
<dbReference type="PANTHER" id="PTHR43592">
    <property type="entry name" value="CAAX AMINO TERMINAL PROTEASE"/>
    <property type="match status" value="1"/>
</dbReference>
<feature type="domain" description="CAAX prenyl protease 2/Lysostaphin resistance protein A-like" evidence="2">
    <location>
        <begin position="327"/>
        <end position="414"/>
    </location>
</feature>
<dbReference type="eggNOG" id="COG1266">
    <property type="taxonomic scope" value="Bacteria"/>
</dbReference>
<sequence length="422" mass="44884">MSPSSPRQAPVPPWKNLLGALSLLVAALIWTSGLVNSLSRPSVAPSLNLQQQEVQLLAEPALPDTLGSVLRGGENPRTILKGSLEQIPAADRSWRQTQLLDLLQNEVATVPEIDAADDPLLDRLLCEARGGASGDCINPAVARSAAVRLSVSALLPLITAVTGTALLLGQGWRLWRGRRESWPDLKGPTLTLLDMALLVAGGFVVISAVGVPLLVLPLVSRLTAGLDSPRREAVGVVINYSVMALPSLLILRRQLASLPKDITPEGGWLQWRWRPLSGAFFTALAGWCKVTPIVVLTGWLLVRLFGDPGGSNPLLELVLDSRDPLALSLLALTAVVLAPLFEEVIFRGTLLPVLARRTGSVTGVVLSGLLFGVAHISIGELAPLTVLGIGLALVRLSSGRLFPCVLMHALWNAVTFVNLLLL</sequence>
<keyword evidence="3" id="KW-0378">Hydrolase</keyword>
<keyword evidence="1" id="KW-0472">Membrane</keyword>
<dbReference type="GO" id="GO:0080120">
    <property type="term" value="P:CAAX-box protein maturation"/>
    <property type="evidence" value="ECO:0007669"/>
    <property type="project" value="UniProtKB-ARBA"/>
</dbReference>
<accession>Q7U5E5</accession>
<dbReference type="InterPro" id="IPR003675">
    <property type="entry name" value="Rce1/LyrA-like_dom"/>
</dbReference>
<keyword evidence="1" id="KW-0812">Transmembrane</keyword>
<dbReference type="STRING" id="84588.SYNW1762"/>
<dbReference type="HOGENOM" id="CLU_043242_0_0_3"/>
<evidence type="ECO:0000313" key="4">
    <source>
        <dbReference type="Proteomes" id="UP000001422"/>
    </source>
</evidence>
<name>Q7U5E5_PARMW</name>
<evidence type="ECO:0000256" key="1">
    <source>
        <dbReference type="SAM" id="Phobius"/>
    </source>
</evidence>
<organism evidence="3 4">
    <name type="scientific">Parasynechococcus marenigrum (strain WH8102)</name>
    <dbReference type="NCBI Taxonomy" id="84588"/>
    <lineage>
        <taxon>Bacteria</taxon>
        <taxon>Bacillati</taxon>
        <taxon>Cyanobacteriota</taxon>
        <taxon>Cyanophyceae</taxon>
        <taxon>Synechococcales</taxon>
        <taxon>Prochlorococcaceae</taxon>
        <taxon>Parasynechococcus</taxon>
        <taxon>Parasynechococcus marenigrum</taxon>
    </lineage>
</organism>
<feature type="transmembrane region" description="Helical" evidence="1">
    <location>
        <begin position="149"/>
        <end position="169"/>
    </location>
</feature>
<feature type="transmembrane region" description="Helical" evidence="1">
    <location>
        <begin position="325"/>
        <end position="346"/>
    </location>
</feature>
<dbReference type="RefSeq" id="WP_011128622.1">
    <property type="nucleotide sequence ID" value="NC_005070.1"/>
</dbReference>
<keyword evidence="3" id="KW-0645">Protease</keyword>
<dbReference type="GO" id="GO:0006508">
    <property type="term" value="P:proteolysis"/>
    <property type="evidence" value="ECO:0007669"/>
    <property type="project" value="UniProtKB-KW"/>
</dbReference>
<evidence type="ECO:0000259" key="2">
    <source>
        <dbReference type="Pfam" id="PF02517"/>
    </source>
</evidence>
<dbReference type="KEGG" id="syw:SYNW1762"/>
<feature type="transmembrane region" description="Helical" evidence="1">
    <location>
        <begin position="398"/>
        <end position="421"/>
    </location>
</feature>
<dbReference type="Pfam" id="PF02517">
    <property type="entry name" value="Rce1-like"/>
    <property type="match status" value="1"/>
</dbReference>
<feature type="transmembrane region" description="Helical" evidence="1">
    <location>
        <begin position="190"/>
        <end position="213"/>
    </location>
</feature>
<gene>
    <name evidence="3" type="ordered locus">SYNW1762</name>
</gene>
<dbReference type="GO" id="GO:0004175">
    <property type="term" value="F:endopeptidase activity"/>
    <property type="evidence" value="ECO:0007669"/>
    <property type="project" value="UniProtKB-ARBA"/>
</dbReference>
<feature type="transmembrane region" description="Helical" evidence="1">
    <location>
        <begin position="279"/>
        <end position="305"/>
    </location>
</feature>
<feature type="transmembrane region" description="Helical" evidence="1">
    <location>
        <begin position="233"/>
        <end position="251"/>
    </location>
</feature>
<feature type="transmembrane region" description="Helical" evidence="1">
    <location>
        <begin position="358"/>
        <end position="378"/>
    </location>
</feature>